<dbReference type="InterPro" id="IPR011042">
    <property type="entry name" value="6-blade_b-propeller_TolB-like"/>
</dbReference>
<dbReference type="EMBL" id="JACIJD010000013">
    <property type="protein sequence ID" value="MBB5694990.1"/>
    <property type="molecule type" value="Genomic_DNA"/>
</dbReference>
<organism evidence="5 6">
    <name type="scientific">Muricoccus pecuniae</name>
    <dbReference type="NCBI Taxonomy" id="693023"/>
    <lineage>
        <taxon>Bacteria</taxon>
        <taxon>Pseudomonadati</taxon>
        <taxon>Pseudomonadota</taxon>
        <taxon>Alphaproteobacteria</taxon>
        <taxon>Acetobacterales</taxon>
        <taxon>Roseomonadaceae</taxon>
        <taxon>Muricoccus</taxon>
    </lineage>
</organism>
<dbReference type="AlphaFoldDB" id="A0A840Y5A3"/>
<evidence type="ECO:0000313" key="5">
    <source>
        <dbReference type="EMBL" id="MBB5694990.1"/>
    </source>
</evidence>
<sequence>MSGPEPAGPPRLIWPAGAELGEGALWDDRIARLWWVDIRGRRLHRADEAGGSRASWDLAEEPGHAALTDDPARLILGLRSGPGLFEPATGRLERLAAPEGHDPSRHRLNDGKADAAGRLWFSTMEEGEEAPEGALHLLLGPGRAPRVAGPFTVANGPAFSPDGRTLYLGDSPAHTVFAYAMRDGRLGERREFIRFAGDDGFPDGMTVDAEGCLWVAHWDGGRVSRFGPDGAHRGSIALPVPKVTSLAFGGADFRTLFITTAGGEGREDEGPAGGLFAVRTEVAGLPAGRVRPGG</sequence>
<dbReference type="GO" id="GO:0005509">
    <property type="term" value="F:calcium ion binding"/>
    <property type="evidence" value="ECO:0007669"/>
    <property type="project" value="TreeGrafter"/>
</dbReference>
<feature type="binding site" evidence="3">
    <location>
        <position position="203"/>
    </location>
    <ligand>
        <name>a divalent metal cation</name>
        <dbReference type="ChEBI" id="CHEBI:60240"/>
    </ligand>
</feature>
<keyword evidence="6" id="KW-1185">Reference proteome</keyword>
<name>A0A840Y5A3_9PROT</name>
<comment type="cofactor">
    <cofactor evidence="3">
        <name>Zn(2+)</name>
        <dbReference type="ChEBI" id="CHEBI:29105"/>
    </cofactor>
    <text evidence="3">Binds 1 divalent metal cation per subunit.</text>
</comment>
<dbReference type="GO" id="GO:0004341">
    <property type="term" value="F:gluconolactonase activity"/>
    <property type="evidence" value="ECO:0007669"/>
    <property type="project" value="TreeGrafter"/>
</dbReference>
<evidence type="ECO:0000259" key="4">
    <source>
        <dbReference type="Pfam" id="PF08450"/>
    </source>
</evidence>
<accession>A0A840Y5A3</accession>
<protein>
    <submittedName>
        <fullName evidence="5">Sugar lactone lactonase YvrE</fullName>
    </submittedName>
</protein>
<evidence type="ECO:0000256" key="1">
    <source>
        <dbReference type="ARBA" id="ARBA00008853"/>
    </source>
</evidence>
<keyword evidence="3" id="KW-0479">Metal-binding</keyword>
<dbReference type="PANTHER" id="PTHR10907">
    <property type="entry name" value="REGUCALCIN"/>
    <property type="match status" value="1"/>
</dbReference>
<comment type="similarity">
    <text evidence="1">Belongs to the SMP-30/CGR1 family.</text>
</comment>
<dbReference type="Gene3D" id="2.120.10.30">
    <property type="entry name" value="TolB, C-terminal domain"/>
    <property type="match status" value="1"/>
</dbReference>
<dbReference type="Proteomes" id="UP000580654">
    <property type="component" value="Unassembled WGS sequence"/>
</dbReference>
<feature type="binding site" evidence="3">
    <location>
        <position position="22"/>
    </location>
    <ligand>
        <name>a divalent metal cation</name>
        <dbReference type="ChEBI" id="CHEBI:60240"/>
    </ligand>
</feature>
<dbReference type="InterPro" id="IPR005511">
    <property type="entry name" value="SMP-30"/>
</dbReference>
<evidence type="ECO:0000313" key="6">
    <source>
        <dbReference type="Proteomes" id="UP000580654"/>
    </source>
</evidence>
<keyword evidence="3" id="KW-0862">Zinc</keyword>
<dbReference type="SUPFAM" id="SSF63829">
    <property type="entry name" value="Calcium-dependent phosphotriesterase"/>
    <property type="match status" value="1"/>
</dbReference>
<proteinExistence type="inferred from homology"/>
<evidence type="ECO:0000256" key="3">
    <source>
        <dbReference type="PIRSR" id="PIRSR605511-2"/>
    </source>
</evidence>
<dbReference type="GO" id="GO:0019853">
    <property type="term" value="P:L-ascorbic acid biosynthetic process"/>
    <property type="evidence" value="ECO:0007669"/>
    <property type="project" value="TreeGrafter"/>
</dbReference>
<comment type="caution">
    <text evidence="5">The sequence shown here is derived from an EMBL/GenBank/DDBJ whole genome shotgun (WGS) entry which is preliminary data.</text>
</comment>
<evidence type="ECO:0000256" key="2">
    <source>
        <dbReference type="PIRSR" id="PIRSR605511-1"/>
    </source>
</evidence>
<dbReference type="InterPro" id="IPR013658">
    <property type="entry name" value="SGL"/>
</dbReference>
<reference evidence="5 6" key="1">
    <citation type="submission" date="2020-08" db="EMBL/GenBank/DDBJ databases">
        <title>Genomic Encyclopedia of Type Strains, Phase IV (KMG-IV): sequencing the most valuable type-strain genomes for metagenomic binning, comparative biology and taxonomic classification.</title>
        <authorList>
            <person name="Goeker M."/>
        </authorList>
    </citation>
    <scope>NUCLEOTIDE SEQUENCE [LARGE SCALE GENOMIC DNA]</scope>
    <source>
        <strain evidence="5 6">DSM 25622</strain>
    </source>
</reference>
<dbReference type="Pfam" id="PF08450">
    <property type="entry name" value="SGL"/>
    <property type="match status" value="1"/>
</dbReference>
<gene>
    <name evidence="5" type="ORF">FHS87_003043</name>
</gene>
<feature type="binding site" evidence="3">
    <location>
        <position position="107"/>
    </location>
    <ligand>
        <name>substrate</name>
    </ligand>
</feature>
<dbReference type="PANTHER" id="PTHR10907:SF47">
    <property type="entry name" value="REGUCALCIN"/>
    <property type="match status" value="1"/>
</dbReference>
<dbReference type="PRINTS" id="PR01790">
    <property type="entry name" value="SMP30FAMILY"/>
</dbReference>
<feature type="binding site" evidence="3">
    <location>
        <position position="155"/>
    </location>
    <ligand>
        <name>a divalent metal cation</name>
        <dbReference type="ChEBI" id="CHEBI:60240"/>
    </ligand>
</feature>
<feature type="domain" description="SMP-30/Gluconolactonase/LRE-like region" evidence="4">
    <location>
        <begin position="20"/>
        <end position="261"/>
    </location>
</feature>
<dbReference type="RefSeq" id="WP_184520011.1">
    <property type="nucleotide sequence ID" value="NZ_JACIJD010000013.1"/>
</dbReference>
<feature type="binding site" evidence="3">
    <location>
        <position position="109"/>
    </location>
    <ligand>
        <name>substrate</name>
    </ligand>
</feature>
<feature type="active site" description="Proton donor/acceptor" evidence="2">
    <location>
        <position position="203"/>
    </location>
</feature>